<gene>
    <name evidence="1" type="ORF">GbCGDNIH3_0006</name>
</gene>
<dbReference type="Pfam" id="PF04390">
    <property type="entry name" value="LptE"/>
    <property type="match status" value="1"/>
</dbReference>
<accession>A0AAN0VEQ1</accession>
<reference evidence="2" key="1">
    <citation type="submission" date="2012-06" db="EMBL/GenBank/DDBJ databases">
        <title>Genome analysis of multiple Granulibacter bethesdensis isolates demonstrates substantial genome diversity.</title>
        <authorList>
            <person name="Greenberg D.E."/>
            <person name="Porcella S.F."/>
            <person name="Zarember K."/>
            <person name="Zelazny A.M."/>
            <person name="Bruno D."/>
            <person name="Martens C."/>
            <person name="Barbian K.D."/>
            <person name="Jaske E."/>
            <person name="Holland S.M."/>
        </authorList>
    </citation>
    <scope>NUCLEOTIDE SEQUENCE [LARGE SCALE GENOMIC DNA]</scope>
    <source>
        <strain evidence="2">CGDNIH3</strain>
    </source>
</reference>
<organism evidence="1 2">
    <name type="scientific">Granulibacter bethesdensis</name>
    <dbReference type="NCBI Taxonomy" id="364410"/>
    <lineage>
        <taxon>Bacteria</taxon>
        <taxon>Pseudomonadati</taxon>
        <taxon>Pseudomonadota</taxon>
        <taxon>Alphaproteobacteria</taxon>
        <taxon>Acetobacterales</taxon>
        <taxon>Acetobacteraceae</taxon>
        <taxon>Granulibacter</taxon>
    </lineage>
</organism>
<dbReference type="Proteomes" id="UP000019438">
    <property type="component" value="Chromosome"/>
</dbReference>
<sequence>MWDREKTMDLKRRTLLSLGGLLLLPGCGWHAVYAPGKDGALSPVQEQLRAISVALISDHNGVLLRQALQNRFDYTGGSKLPRYELSVFYTVNNESVGIMPDNSTTRLRMHGIANWTLTADDLKKTILTKGRAYTLDGIDLSNGQFFAMDINSETVLRRMAEELANQITLDLAQYFEKKQADEAIKPVASDSKG</sequence>
<dbReference type="InterPro" id="IPR007485">
    <property type="entry name" value="LPS_assembly_LptE"/>
</dbReference>
<dbReference type="KEGG" id="gbc:GbCGDNIH3_0006"/>
<dbReference type="GO" id="GO:0019867">
    <property type="term" value="C:outer membrane"/>
    <property type="evidence" value="ECO:0007669"/>
    <property type="project" value="InterPro"/>
</dbReference>
<name>A0AAN0VEQ1_9PROT</name>
<dbReference type="GO" id="GO:0043165">
    <property type="term" value="P:Gram-negative-bacterium-type cell outer membrane assembly"/>
    <property type="evidence" value="ECO:0007669"/>
    <property type="project" value="InterPro"/>
</dbReference>
<dbReference type="EMBL" id="CP003181">
    <property type="protein sequence ID" value="AHJ61738.1"/>
    <property type="molecule type" value="Genomic_DNA"/>
</dbReference>
<dbReference type="Gene3D" id="3.30.160.150">
    <property type="entry name" value="Lipoprotein like domain"/>
    <property type="match status" value="1"/>
</dbReference>
<dbReference type="AlphaFoldDB" id="A0AAN0VEQ1"/>
<evidence type="ECO:0000313" key="1">
    <source>
        <dbReference type="EMBL" id="AHJ61738.1"/>
    </source>
</evidence>
<evidence type="ECO:0000313" key="2">
    <source>
        <dbReference type="Proteomes" id="UP000019438"/>
    </source>
</evidence>
<protein>
    <submittedName>
        <fullName evidence="1">Secreted protein</fullName>
    </submittedName>
</protein>
<proteinExistence type="predicted"/>